<feature type="region of interest" description="Disordered" evidence="3">
    <location>
        <begin position="1"/>
        <end position="22"/>
    </location>
</feature>
<keyword evidence="6" id="KW-1185">Reference proteome</keyword>
<protein>
    <submittedName>
        <fullName evidence="5">GNAT family N-acetyltransferase</fullName>
    </submittedName>
</protein>
<feature type="domain" description="N-acetyltransferase" evidence="4">
    <location>
        <begin position="31"/>
        <end position="181"/>
    </location>
</feature>
<dbReference type="InterPro" id="IPR000182">
    <property type="entry name" value="GNAT_dom"/>
</dbReference>
<reference evidence="5 6" key="2">
    <citation type="submission" date="2019-02" db="EMBL/GenBank/DDBJ databases">
        <title>'Lichenibacterium ramalinii' gen. nov. sp. nov., 'Lichenibacterium minor' gen. nov. sp. nov.</title>
        <authorList>
            <person name="Pankratov T."/>
        </authorList>
    </citation>
    <scope>NUCLEOTIDE SEQUENCE [LARGE SCALE GENOMIC DNA]</scope>
    <source>
        <strain evidence="5 6">RmlP001</strain>
    </source>
</reference>
<dbReference type="InterPro" id="IPR016181">
    <property type="entry name" value="Acyl_CoA_acyltransferase"/>
</dbReference>
<organism evidence="5 6">
    <name type="scientific">Lichenibacterium ramalinae</name>
    <dbReference type="NCBI Taxonomy" id="2316527"/>
    <lineage>
        <taxon>Bacteria</taxon>
        <taxon>Pseudomonadati</taxon>
        <taxon>Pseudomonadota</taxon>
        <taxon>Alphaproteobacteria</taxon>
        <taxon>Hyphomicrobiales</taxon>
        <taxon>Lichenihabitantaceae</taxon>
        <taxon>Lichenibacterium</taxon>
    </lineage>
</organism>
<gene>
    <name evidence="5" type="ORF">D3272_07800</name>
</gene>
<sequence length="181" mass="20061">MPRRRGPAASLRPRPRRRPEERAMFGWTRPNHVAVLHGDRAADCARLHATGFPHPWDALDFERLIGAETSFGHAAVDTRDPRRVLGFILSRRAADEAEVLTIVVDPASRRQGVAGRLMQANIETLSRYGVRSLFLEVGEDNAPARRLYAGLGFAEVGRRQGYYRQAGSAPATALILRRAVG</sequence>
<evidence type="ECO:0000256" key="2">
    <source>
        <dbReference type="ARBA" id="ARBA00023315"/>
    </source>
</evidence>
<dbReference type="EMBL" id="QYBC01000005">
    <property type="protein sequence ID" value="RYB06082.1"/>
    <property type="molecule type" value="Genomic_DNA"/>
</dbReference>
<dbReference type="PANTHER" id="PTHR43420">
    <property type="entry name" value="ACETYLTRANSFERASE"/>
    <property type="match status" value="1"/>
</dbReference>
<dbReference type="Pfam" id="PF00583">
    <property type="entry name" value="Acetyltransf_1"/>
    <property type="match status" value="1"/>
</dbReference>
<dbReference type="PROSITE" id="PS51186">
    <property type="entry name" value="GNAT"/>
    <property type="match status" value="1"/>
</dbReference>
<dbReference type="PANTHER" id="PTHR43420:SF44">
    <property type="entry name" value="ACETYLTRANSFERASE YPEA"/>
    <property type="match status" value="1"/>
</dbReference>
<evidence type="ECO:0000259" key="4">
    <source>
        <dbReference type="PROSITE" id="PS51186"/>
    </source>
</evidence>
<dbReference type="Gene3D" id="3.40.630.30">
    <property type="match status" value="1"/>
</dbReference>
<keyword evidence="2" id="KW-0012">Acyltransferase</keyword>
<evidence type="ECO:0000313" key="5">
    <source>
        <dbReference type="EMBL" id="RYB06082.1"/>
    </source>
</evidence>
<proteinExistence type="predicted"/>
<evidence type="ECO:0000256" key="1">
    <source>
        <dbReference type="ARBA" id="ARBA00022679"/>
    </source>
</evidence>
<comment type="caution">
    <text evidence="5">The sequence shown here is derived from an EMBL/GenBank/DDBJ whole genome shotgun (WGS) entry which is preliminary data.</text>
</comment>
<dbReference type="AlphaFoldDB" id="A0A4Q2RHA1"/>
<evidence type="ECO:0000313" key="6">
    <source>
        <dbReference type="Proteomes" id="UP000289411"/>
    </source>
</evidence>
<dbReference type="OrthoDB" id="9804026at2"/>
<dbReference type="InterPro" id="IPR050680">
    <property type="entry name" value="YpeA/RimI_acetyltransf"/>
</dbReference>
<dbReference type="CDD" id="cd04301">
    <property type="entry name" value="NAT_SF"/>
    <property type="match status" value="1"/>
</dbReference>
<keyword evidence="1 5" id="KW-0808">Transferase</keyword>
<name>A0A4Q2RHA1_9HYPH</name>
<reference evidence="5 6" key="1">
    <citation type="submission" date="2018-09" db="EMBL/GenBank/DDBJ databases">
        <authorList>
            <person name="Grouzdev D.S."/>
            <person name="Krutkina M.S."/>
        </authorList>
    </citation>
    <scope>NUCLEOTIDE SEQUENCE [LARGE SCALE GENOMIC DNA]</scope>
    <source>
        <strain evidence="5 6">RmlP001</strain>
    </source>
</reference>
<evidence type="ECO:0000256" key="3">
    <source>
        <dbReference type="SAM" id="MobiDB-lite"/>
    </source>
</evidence>
<accession>A0A4Q2RHA1</accession>
<dbReference type="GO" id="GO:0016747">
    <property type="term" value="F:acyltransferase activity, transferring groups other than amino-acyl groups"/>
    <property type="evidence" value="ECO:0007669"/>
    <property type="project" value="InterPro"/>
</dbReference>
<dbReference type="Proteomes" id="UP000289411">
    <property type="component" value="Unassembled WGS sequence"/>
</dbReference>
<dbReference type="SUPFAM" id="SSF55729">
    <property type="entry name" value="Acyl-CoA N-acyltransferases (Nat)"/>
    <property type="match status" value="1"/>
</dbReference>